<feature type="domain" description="Helicase ATP-binding" evidence="1">
    <location>
        <begin position="263"/>
        <end position="412"/>
    </location>
</feature>
<dbReference type="PROSITE" id="PS51192">
    <property type="entry name" value="HELICASE_ATP_BIND_1"/>
    <property type="match status" value="1"/>
</dbReference>
<proteinExistence type="predicted"/>
<dbReference type="OrthoDB" id="9814088at2"/>
<dbReference type="EMBL" id="QWDC01000003">
    <property type="protein sequence ID" value="RFZ91115.1"/>
    <property type="molecule type" value="Genomic_DNA"/>
</dbReference>
<name>A0A372NRY9_9SPHI</name>
<evidence type="ECO:0000313" key="3">
    <source>
        <dbReference type="EMBL" id="RFZ91115.1"/>
    </source>
</evidence>
<dbReference type="SUPFAM" id="SSF52540">
    <property type="entry name" value="P-loop containing nucleoside triphosphate hydrolases"/>
    <property type="match status" value="2"/>
</dbReference>
<dbReference type="RefSeq" id="WP_117393318.1">
    <property type="nucleotide sequence ID" value="NZ_QWDC01000003.1"/>
</dbReference>
<dbReference type="GO" id="GO:0005524">
    <property type="term" value="F:ATP binding"/>
    <property type="evidence" value="ECO:0007669"/>
    <property type="project" value="InterPro"/>
</dbReference>
<evidence type="ECO:0000259" key="2">
    <source>
        <dbReference type="PROSITE" id="PS51194"/>
    </source>
</evidence>
<evidence type="ECO:0008006" key="5">
    <source>
        <dbReference type="Google" id="ProtNLM"/>
    </source>
</evidence>
<dbReference type="InterPro" id="IPR000330">
    <property type="entry name" value="SNF2_N"/>
</dbReference>
<comment type="caution">
    <text evidence="3">The sequence shown here is derived from an EMBL/GenBank/DDBJ whole genome shotgun (WGS) entry which is preliminary data.</text>
</comment>
<dbReference type="InterPro" id="IPR014001">
    <property type="entry name" value="Helicase_ATP-bd"/>
</dbReference>
<organism evidence="3 4">
    <name type="scientific">Mucilaginibacter conchicola</name>
    <dbReference type="NCBI Taxonomy" id="2303333"/>
    <lineage>
        <taxon>Bacteria</taxon>
        <taxon>Pseudomonadati</taxon>
        <taxon>Bacteroidota</taxon>
        <taxon>Sphingobacteriia</taxon>
        <taxon>Sphingobacteriales</taxon>
        <taxon>Sphingobacteriaceae</taxon>
        <taxon>Mucilaginibacter</taxon>
    </lineage>
</organism>
<gene>
    <name evidence="3" type="ORF">D0C36_19425</name>
</gene>
<dbReference type="Proteomes" id="UP000264217">
    <property type="component" value="Unassembled WGS sequence"/>
</dbReference>
<dbReference type="InterPro" id="IPR038718">
    <property type="entry name" value="SNF2-like_sf"/>
</dbReference>
<dbReference type="Gene3D" id="3.40.50.10810">
    <property type="entry name" value="Tandem AAA-ATPase domain"/>
    <property type="match status" value="2"/>
</dbReference>
<evidence type="ECO:0000259" key="1">
    <source>
        <dbReference type="PROSITE" id="PS51192"/>
    </source>
</evidence>
<dbReference type="Gene3D" id="3.40.50.300">
    <property type="entry name" value="P-loop containing nucleotide triphosphate hydrolases"/>
    <property type="match status" value="1"/>
</dbReference>
<accession>A0A372NRY9</accession>
<reference evidence="3 4" key="1">
    <citation type="submission" date="2018-08" db="EMBL/GenBank/DDBJ databases">
        <title>Mucilaginibacter sp. MYSH2.</title>
        <authorList>
            <person name="Seo T."/>
        </authorList>
    </citation>
    <scope>NUCLEOTIDE SEQUENCE [LARGE SCALE GENOMIC DNA]</scope>
    <source>
        <strain evidence="3 4">MYSH2</strain>
    </source>
</reference>
<dbReference type="InterPro" id="IPR027417">
    <property type="entry name" value="P-loop_NTPase"/>
</dbReference>
<dbReference type="PROSITE" id="PS51194">
    <property type="entry name" value="HELICASE_CTER"/>
    <property type="match status" value="1"/>
</dbReference>
<dbReference type="InterPro" id="IPR001650">
    <property type="entry name" value="Helicase_C-like"/>
</dbReference>
<sequence>MAKGKIKFQTEQIMLDFDRIRWPDQEGYPLNIRAQGRTVEAVIYDDIGKSTGFLVVTGFTSLSNLVDVFGSKDHSSLNAVRVLIGFEPNIKGRKEYSRFGLDKEIKDYWVKKGLSILQGGAVIQLIEKIRRGWIEFRFLDRLHAKIYVGDGFATLGSANFSRNGLNFQDEANVRFANTGDTRQNYKDVRQIAESFYEDAAPYNEKLITLLSTLISDVVWQEALARAMAEMLEGSWLDEYKEIVSRMSSANLWPSQWKGLAQAVSILQNTSNVLIADPTGAGKTKLCTSIILCLQHLLYEKGKHHRTECVVICPPLVMGKWASEFRSFGRVNNNQISMGMLSKASELNKIRIAEELNLGHLLVIDEAHSFLRDSGRTAKVKANRADFKMLVTATPISRRVEDVLSICRLLDVDNLSDGEFSVFLDLLKRPYNSNQQVNVSMLREFISRFTIRRTKKRLNAEIEQDRDAYRNVLKRTCKFPKQVERTYKTMETDADKKIVNEITELCKEIRGITHLTRFELSDEQGIVSDDDLKIYIERRLVSGRGLSIHVIRYKLRSSHVALVEHIEGSKAAMDYFGFSGKSNHTGNKLGKIREILDKGSLPYRQEKFRDDLLPDWLTDESLFRQACMNELSVYTKISSLAKRLSGKRESGKVNDLIAASAKHSYLLAFDSTVITIYYLKKLFEDLHKSVTVMVATGGEKDQSSQKLMETFRLGAPDVKGKMIALCSDKMSESVDLQKASCVFLLDIPGVLRIVEQRIGRADRMDSIHEEIEIYWAYDSEEYSLKGDSRLIETNQLVEMIYGSNFQVPDALKGRQFSRTENTDTLIEEYKEFVDKDESWAGVEDRFQLIRGLKEGQDALITEDIYQLYANVSSEVKSRVSFISGSGNWCFIALRGDHHKSPRWFFINNNDDIETDLAGICKLLRSQISAKSVRLKWDAGSLERYIKLFKSKERDLLPHKKKRALDVAAYILKMRLTEKNPPEFRDAIKFMQSLLSGKSTEVVDYEIMADEWIIILQPYLNAKRESIKKKKTEYNLNNLKREHRNIVFTADDLQHIAEQSVIGEAVDKRIAACIIAVDRNND</sequence>
<protein>
    <recommendedName>
        <fullName evidence="5">Helicase</fullName>
    </recommendedName>
</protein>
<dbReference type="Pfam" id="PF00176">
    <property type="entry name" value="SNF2-rel_dom"/>
    <property type="match status" value="2"/>
</dbReference>
<keyword evidence="4" id="KW-1185">Reference proteome</keyword>
<dbReference type="SUPFAM" id="SSF56024">
    <property type="entry name" value="Phospholipase D/nuclease"/>
    <property type="match status" value="1"/>
</dbReference>
<dbReference type="Gene3D" id="3.30.870.10">
    <property type="entry name" value="Endonuclease Chain A"/>
    <property type="match status" value="1"/>
</dbReference>
<dbReference type="PANTHER" id="PTHR10799">
    <property type="entry name" value="SNF2/RAD54 HELICASE FAMILY"/>
    <property type="match status" value="1"/>
</dbReference>
<dbReference type="AlphaFoldDB" id="A0A372NRY9"/>
<dbReference type="CDD" id="cd09117">
    <property type="entry name" value="PLDc_Bfil_DEXD_like"/>
    <property type="match status" value="1"/>
</dbReference>
<feature type="domain" description="Helicase C-terminal" evidence="2">
    <location>
        <begin position="651"/>
        <end position="814"/>
    </location>
</feature>
<dbReference type="SMART" id="SM00487">
    <property type="entry name" value="DEXDc"/>
    <property type="match status" value="1"/>
</dbReference>
<evidence type="ECO:0000313" key="4">
    <source>
        <dbReference type="Proteomes" id="UP000264217"/>
    </source>
</evidence>
<dbReference type="Pfam" id="PF00271">
    <property type="entry name" value="Helicase_C"/>
    <property type="match status" value="1"/>
</dbReference>